<name>L9WTW6_9EURY</name>
<keyword evidence="1" id="KW-0812">Transmembrane</keyword>
<accession>L9WTW6</accession>
<dbReference type="RefSeq" id="WP_008426274.1">
    <property type="nucleotide sequence ID" value="NZ_AOIA01000153.1"/>
</dbReference>
<protein>
    <submittedName>
        <fullName evidence="2">Uncharacterized protein</fullName>
    </submittedName>
</protein>
<keyword evidence="3" id="KW-1185">Reference proteome</keyword>
<gene>
    <name evidence="2" type="ORF">C492_18780</name>
</gene>
<sequence length="62" mass="6902">MGLERFVRLHLVLIPALVLAGYLFADSLPVIVVPFGVAYITFTGLICFAWVFSRASMRLRSS</sequence>
<proteinExistence type="predicted"/>
<dbReference type="EMBL" id="AOIA01000153">
    <property type="protein sequence ID" value="ELY52857.1"/>
    <property type="molecule type" value="Genomic_DNA"/>
</dbReference>
<feature type="transmembrane region" description="Helical" evidence="1">
    <location>
        <begin position="7"/>
        <end position="25"/>
    </location>
</feature>
<evidence type="ECO:0000313" key="2">
    <source>
        <dbReference type="EMBL" id="ELY52857.1"/>
    </source>
</evidence>
<comment type="caution">
    <text evidence="2">The sequence shown here is derived from an EMBL/GenBank/DDBJ whole genome shotgun (WGS) entry which is preliminary data.</text>
</comment>
<dbReference type="AlphaFoldDB" id="L9WTW6"/>
<dbReference type="OrthoDB" id="181840at2157"/>
<feature type="transmembrane region" description="Helical" evidence="1">
    <location>
        <begin position="31"/>
        <end position="52"/>
    </location>
</feature>
<keyword evidence="1" id="KW-0472">Membrane</keyword>
<organism evidence="2 3">
    <name type="scientific">Natronococcus jeotgali DSM 18795</name>
    <dbReference type="NCBI Taxonomy" id="1227498"/>
    <lineage>
        <taxon>Archaea</taxon>
        <taxon>Methanobacteriati</taxon>
        <taxon>Methanobacteriota</taxon>
        <taxon>Stenosarchaea group</taxon>
        <taxon>Halobacteria</taxon>
        <taxon>Halobacteriales</taxon>
        <taxon>Natrialbaceae</taxon>
        <taxon>Natronococcus</taxon>
    </lineage>
</organism>
<evidence type="ECO:0000256" key="1">
    <source>
        <dbReference type="SAM" id="Phobius"/>
    </source>
</evidence>
<dbReference type="STRING" id="1227498.C492_18780"/>
<keyword evidence="1" id="KW-1133">Transmembrane helix</keyword>
<dbReference type="Proteomes" id="UP000011531">
    <property type="component" value="Unassembled WGS sequence"/>
</dbReference>
<evidence type="ECO:0000313" key="3">
    <source>
        <dbReference type="Proteomes" id="UP000011531"/>
    </source>
</evidence>
<reference evidence="2 3" key="1">
    <citation type="journal article" date="2014" name="PLoS Genet.">
        <title>Phylogenetically driven sequencing of extremely halophilic archaea reveals strategies for static and dynamic osmo-response.</title>
        <authorList>
            <person name="Becker E.A."/>
            <person name="Seitzer P.M."/>
            <person name="Tritt A."/>
            <person name="Larsen D."/>
            <person name="Krusor M."/>
            <person name="Yao A.I."/>
            <person name="Wu D."/>
            <person name="Madern D."/>
            <person name="Eisen J.A."/>
            <person name="Darling A.E."/>
            <person name="Facciotti M.T."/>
        </authorList>
    </citation>
    <scope>NUCLEOTIDE SEQUENCE [LARGE SCALE GENOMIC DNA]</scope>
    <source>
        <strain evidence="2 3">DSM 18795</strain>
    </source>
</reference>